<dbReference type="PANTHER" id="PTHR39081:SF1">
    <property type="entry name" value="MUT7-C RNASE DOMAIN-CONTAINING PROTEIN"/>
    <property type="match status" value="1"/>
</dbReference>
<reference evidence="3 4" key="1">
    <citation type="journal article" date="2013" name="Genome Announc.">
        <title>Draft Genome Sequence of 'Candidatus Halobonum tyrrellensis' Strain G22, Isolated from the Hypersaline Waters of Lake Tyrrell, Australia.</title>
        <authorList>
            <person name="Ugalde J.A."/>
            <person name="Narasingarao P."/>
            <person name="Kuo S."/>
            <person name="Podell S."/>
            <person name="Allen E.E."/>
        </authorList>
    </citation>
    <scope>NUCLEOTIDE SEQUENCE [LARGE SCALE GENOMIC DNA]</scope>
    <source>
        <strain evidence="3 4">G22</strain>
    </source>
</reference>
<proteinExistence type="predicted"/>
<dbReference type="STRING" id="1324957.K933_01662"/>
<gene>
    <name evidence="3" type="ORF">K933_01662</name>
</gene>
<keyword evidence="4" id="KW-1185">Reference proteome</keyword>
<dbReference type="EMBL" id="ASGZ01000004">
    <property type="protein sequence ID" value="ESP89888.1"/>
    <property type="molecule type" value="Genomic_DNA"/>
</dbReference>
<evidence type="ECO:0000259" key="2">
    <source>
        <dbReference type="Pfam" id="PF01927"/>
    </source>
</evidence>
<dbReference type="eggNOG" id="arCOG04290">
    <property type="taxonomic scope" value="Archaea"/>
</dbReference>
<evidence type="ECO:0000313" key="4">
    <source>
        <dbReference type="Proteomes" id="UP000017840"/>
    </source>
</evidence>
<organism evidence="3 4">
    <name type="scientific">Candidatus Halobonum tyrrellensis G22</name>
    <dbReference type="NCBI Taxonomy" id="1324957"/>
    <lineage>
        <taxon>Archaea</taxon>
        <taxon>Methanobacteriati</taxon>
        <taxon>Methanobacteriota</taxon>
        <taxon>Stenosarchaea group</taxon>
        <taxon>Halobacteria</taxon>
        <taxon>Halobacteriales</taxon>
        <taxon>Haloferacaceae</taxon>
        <taxon>Candidatus Halobonum</taxon>
    </lineage>
</organism>
<comment type="caution">
    <text evidence="3">The sequence shown here is derived from an EMBL/GenBank/DDBJ whole genome shotgun (WGS) entry which is preliminary data.</text>
</comment>
<accession>V4HJF7</accession>
<dbReference type="PANTHER" id="PTHR39081">
    <property type="entry name" value="MUT7-C DOMAIN-CONTAINING PROTEIN"/>
    <property type="match status" value="1"/>
</dbReference>
<dbReference type="AlphaFoldDB" id="V4HJF7"/>
<sequence length="174" mass="18781">MRATPTGFAPSSVSTAEMSGAVDPANREPLLLDAMLGKLATYLRVCGYDAAYALDDGVEDDDRLRDLAAAEGRRLVTRDRALAASTPGAVVVTERDVEGQLRELRDAGFDLTPAARPTRCGACNGRLEPVDAGDPRPDYAPDEGDAPVWRCVDCGQCFWTGSHWDDVRATLRRL</sequence>
<evidence type="ECO:0000313" key="3">
    <source>
        <dbReference type="EMBL" id="ESP89888.1"/>
    </source>
</evidence>
<dbReference type="PATRIC" id="fig|1324957.4.peg.345"/>
<dbReference type="InterPro" id="IPR002782">
    <property type="entry name" value="Mut7-C_RNAse_dom"/>
</dbReference>
<name>V4HJF7_9EURY</name>
<feature type="domain" description="Mut7-C RNAse" evidence="2">
    <location>
        <begin position="30"/>
        <end position="170"/>
    </location>
</feature>
<evidence type="ECO:0000256" key="1">
    <source>
        <dbReference type="SAM" id="MobiDB-lite"/>
    </source>
</evidence>
<dbReference type="Proteomes" id="UP000017840">
    <property type="component" value="Unassembled WGS sequence"/>
</dbReference>
<feature type="region of interest" description="Disordered" evidence="1">
    <location>
        <begin position="1"/>
        <end position="20"/>
    </location>
</feature>
<protein>
    <recommendedName>
        <fullName evidence="2">Mut7-C RNAse domain-containing protein</fullName>
    </recommendedName>
</protein>
<dbReference type="Pfam" id="PF01927">
    <property type="entry name" value="Mut7-C"/>
    <property type="match status" value="1"/>
</dbReference>